<comment type="caution">
    <text evidence="2">The sequence shown here is derived from an EMBL/GenBank/DDBJ whole genome shotgun (WGS) entry which is preliminary data.</text>
</comment>
<evidence type="ECO:0000313" key="2">
    <source>
        <dbReference type="EMBL" id="KAF5323258.1"/>
    </source>
</evidence>
<dbReference type="PANTHER" id="PTHR43157">
    <property type="entry name" value="PHOSPHATIDYLINOSITOL-GLYCAN BIOSYNTHESIS CLASS F PROTEIN-RELATED"/>
    <property type="match status" value="1"/>
</dbReference>
<evidence type="ECO:0000256" key="1">
    <source>
        <dbReference type="ARBA" id="ARBA00023002"/>
    </source>
</evidence>
<dbReference type="Proteomes" id="UP000567179">
    <property type="component" value="Unassembled WGS sequence"/>
</dbReference>
<keyword evidence="1" id="KW-0560">Oxidoreductase</keyword>
<dbReference type="SUPFAM" id="SSF51735">
    <property type="entry name" value="NAD(P)-binding Rossmann-fold domains"/>
    <property type="match status" value="1"/>
</dbReference>
<reference evidence="2 3" key="1">
    <citation type="journal article" date="2020" name="ISME J.">
        <title>Uncovering the hidden diversity of litter-decomposition mechanisms in mushroom-forming fungi.</title>
        <authorList>
            <person name="Floudas D."/>
            <person name="Bentzer J."/>
            <person name="Ahren D."/>
            <person name="Johansson T."/>
            <person name="Persson P."/>
            <person name="Tunlid A."/>
        </authorList>
    </citation>
    <scope>NUCLEOTIDE SEQUENCE [LARGE SCALE GENOMIC DNA]</scope>
    <source>
        <strain evidence="2 3">CBS 101986</strain>
    </source>
</reference>
<dbReference type="GO" id="GO:0016491">
    <property type="term" value="F:oxidoreductase activity"/>
    <property type="evidence" value="ECO:0007669"/>
    <property type="project" value="UniProtKB-KW"/>
</dbReference>
<accession>A0A8H5BIS0</accession>
<dbReference type="Pfam" id="PF00106">
    <property type="entry name" value="adh_short"/>
    <property type="match status" value="1"/>
</dbReference>
<dbReference type="OrthoDB" id="191139at2759"/>
<dbReference type="EMBL" id="JAACJJ010000019">
    <property type="protein sequence ID" value="KAF5323258.1"/>
    <property type="molecule type" value="Genomic_DNA"/>
</dbReference>
<dbReference type="AlphaFoldDB" id="A0A8H5BIS0"/>
<dbReference type="Gene3D" id="3.40.50.720">
    <property type="entry name" value="NAD(P)-binding Rossmann-like Domain"/>
    <property type="match status" value="1"/>
</dbReference>
<dbReference type="InterPro" id="IPR036291">
    <property type="entry name" value="NAD(P)-bd_dom_sf"/>
</dbReference>
<evidence type="ECO:0000313" key="3">
    <source>
        <dbReference type="Proteomes" id="UP000567179"/>
    </source>
</evidence>
<dbReference type="InterPro" id="IPR002347">
    <property type="entry name" value="SDR_fam"/>
</dbReference>
<keyword evidence="3" id="KW-1185">Reference proteome</keyword>
<gene>
    <name evidence="2" type="ORF">D9619_013520</name>
</gene>
<name>A0A8H5BIS0_9AGAR</name>
<sequence length="112" mass="12221">MGGLMSLWTESFPPPSKFSYEDIPDLSGKVMIVTGANTGKETAKALLSRNAKVYIAARNPEKATLAIADLKSETTNEALFLKLDLSDLQSVKDAARAPRIGKIFGYTQESRR</sequence>
<dbReference type="PANTHER" id="PTHR43157:SF31">
    <property type="entry name" value="PHOSPHATIDYLINOSITOL-GLYCAN BIOSYNTHESIS CLASS F PROTEIN"/>
    <property type="match status" value="1"/>
</dbReference>
<organism evidence="2 3">
    <name type="scientific">Psilocybe cf. subviscida</name>
    <dbReference type="NCBI Taxonomy" id="2480587"/>
    <lineage>
        <taxon>Eukaryota</taxon>
        <taxon>Fungi</taxon>
        <taxon>Dikarya</taxon>
        <taxon>Basidiomycota</taxon>
        <taxon>Agaricomycotina</taxon>
        <taxon>Agaricomycetes</taxon>
        <taxon>Agaricomycetidae</taxon>
        <taxon>Agaricales</taxon>
        <taxon>Agaricineae</taxon>
        <taxon>Strophariaceae</taxon>
        <taxon>Psilocybe</taxon>
    </lineage>
</organism>
<protein>
    <submittedName>
        <fullName evidence="2">Uncharacterized protein</fullName>
    </submittedName>
</protein>
<proteinExistence type="predicted"/>